<dbReference type="PROSITE" id="PS50157">
    <property type="entry name" value="ZINC_FINGER_C2H2_2"/>
    <property type="match status" value="2"/>
</dbReference>
<evidence type="ECO:0000256" key="3">
    <source>
        <dbReference type="ARBA" id="ARBA00022771"/>
    </source>
</evidence>
<protein>
    <recommendedName>
        <fullName evidence="6">C2H2-type domain-containing protein</fullName>
    </recommendedName>
</protein>
<evidence type="ECO:0000259" key="6">
    <source>
        <dbReference type="PROSITE" id="PS50157"/>
    </source>
</evidence>
<dbReference type="Gene3D" id="3.30.160.60">
    <property type="entry name" value="Classic Zinc Finger"/>
    <property type="match status" value="3"/>
</dbReference>
<comment type="caution">
    <text evidence="7">The sequence shown here is derived from an EMBL/GenBank/DDBJ whole genome shotgun (WGS) entry which is preliminary data.</text>
</comment>
<dbReference type="SUPFAM" id="SSF57667">
    <property type="entry name" value="beta-beta-alpha zinc fingers"/>
    <property type="match status" value="1"/>
</dbReference>
<dbReference type="OrthoDB" id="3561125at2759"/>
<dbReference type="EMBL" id="CAKOFQ010006830">
    <property type="protein sequence ID" value="CAH1974861.1"/>
    <property type="molecule type" value="Genomic_DNA"/>
</dbReference>
<dbReference type="Proteomes" id="UP001152888">
    <property type="component" value="Unassembled WGS sequence"/>
</dbReference>
<keyword evidence="8" id="KW-1185">Reference proteome</keyword>
<dbReference type="InterPro" id="IPR013087">
    <property type="entry name" value="Znf_C2H2_type"/>
</dbReference>
<feature type="domain" description="C2H2-type" evidence="6">
    <location>
        <begin position="723"/>
        <end position="750"/>
    </location>
</feature>
<keyword evidence="3 5" id="KW-0863">Zinc-finger</keyword>
<sequence>MLCPAENFRIYNACETMANFDSTVIKELHRDTDNNKHQVTENCDQIIINNENTEYRLMNPNAESVLTSSSTANRRDPTEPLIKCEATDEVKVENDSDIDTSGITSINEEYIIKNEHDDDAGSIDSVSNILRRHLREQPGAEGGCPLVTCIHCNARFKDKTTLDNHIIKNHPEHIAPQEHCLFKATLKNRLAILMGSHPEGDCEPKNDFSKHMLEHPVEKVKLENDLDTENCGITIITEEYIIKNDDDDDGSITSVSRPRLKKTCLATSVQKETESEIHLDSKEFKVTQVTHEDIITEKQILSEMEKEKIKVENDLDSKEFGVAQFTHVFIKDEADHFIDTDTADTFNPTAMRFEGTSDGVLEIELQKGTDNSKYQVRENCDPLIIKNEIDEYGFINENMENVSTSISSEQGFTKSWIKCEAVEEFMSENDLDSDNSGIAGITEEIIIKKEDHTIIKHDDSSPTTAKDKLFVCIDCNATFKLTQMTQELMIKKETEEVFEEKVDADNDLDRREFEDTITPERAIKSEKGEVFEIQKVKIEVENDDKKVFAVDQIANVFIKDEYGHCIDTDTADTVSDRTYNIHDTKANIDHSFMSFEGSNEQVFEMQEEEIMQKSVDNKYDATGTFDQVIIKTEDDVQSTKDEPAFTNPWIKSEAGEELRLDNDLDIETEINREPIIENILKHPRSELNMCIHCNVTFTIKRSLDDHIIRLHPDLIAEVSSKIHACSHCNYRTTRRERLVQHMLKHPGLEGSYKLLQCDHCDGEFRYKTILDDHIIQKHPDYTALVSSKIYECKDCAFKTTLKRNLDTHMRKHSEADGGGQLKTCIHCNATFTSKKSLDDHIIKKHPDYIASVSTKIHKCKYCEFKTTLKRDIDRHMRKHPEADEGGCQLEMCIHCNERFTSKKSLDDHETS</sequence>
<evidence type="ECO:0000256" key="5">
    <source>
        <dbReference type="PROSITE-ProRule" id="PRU00042"/>
    </source>
</evidence>
<organism evidence="7 8">
    <name type="scientific">Acanthoscelides obtectus</name>
    <name type="common">Bean weevil</name>
    <name type="synonym">Bruchus obtectus</name>
    <dbReference type="NCBI Taxonomy" id="200917"/>
    <lineage>
        <taxon>Eukaryota</taxon>
        <taxon>Metazoa</taxon>
        <taxon>Ecdysozoa</taxon>
        <taxon>Arthropoda</taxon>
        <taxon>Hexapoda</taxon>
        <taxon>Insecta</taxon>
        <taxon>Pterygota</taxon>
        <taxon>Neoptera</taxon>
        <taxon>Endopterygota</taxon>
        <taxon>Coleoptera</taxon>
        <taxon>Polyphaga</taxon>
        <taxon>Cucujiformia</taxon>
        <taxon>Chrysomeloidea</taxon>
        <taxon>Chrysomelidae</taxon>
        <taxon>Bruchinae</taxon>
        <taxon>Bruchini</taxon>
        <taxon>Acanthoscelides</taxon>
    </lineage>
</organism>
<dbReference type="GO" id="GO:0008270">
    <property type="term" value="F:zinc ion binding"/>
    <property type="evidence" value="ECO:0007669"/>
    <property type="project" value="UniProtKB-KW"/>
</dbReference>
<reference evidence="7" key="1">
    <citation type="submission" date="2022-03" db="EMBL/GenBank/DDBJ databases">
        <authorList>
            <person name="Sayadi A."/>
        </authorList>
    </citation>
    <scope>NUCLEOTIDE SEQUENCE</scope>
</reference>
<keyword evidence="1" id="KW-0479">Metal-binding</keyword>
<evidence type="ECO:0000256" key="1">
    <source>
        <dbReference type="ARBA" id="ARBA00022723"/>
    </source>
</evidence>
<dbReference type="InterPro" id="IPR036236">
    <property type="entry name" value="Znf_C2H2_sf"/>
</dbReference>
<dbReference type="SMART" id="SM00355">
    <property type="entry name" value="ZnF_C2H2"/>
    <property type="match status" value="8"/>
</dbReference>
<dbReference type="PANTHER" id="PTHR24379:SF121">
    <property type="entry name" value="C2H2-TYPE DOMAIN-CONTAINING PROTEIN"/>
    <property type="match status" value="1"/>
</dbReference>
<proteinExistence type="predicted"/>
<gene>
    <name evidence="7" type="ORF">ACAOBT_LOCUS11322</name>
</gene>
<keyword evidence="4" id="KW-0862">Zinc</keyword>
<dbReference type="PANTHER" id="PTHR24379">
    <property type="entry name" value="KRAB AND ZINC FINGER DOMAIN-CONTAINING"/>
    <property type="match status" value="1"/>
</dbReference>
<feature type="domain" description="C2H2-type" evidence="6">
    <location>
        <begin position="790"/>
        <end position="817"/>
    </location>
</feature>
<evidence type="ECO:0000256" key="4">
    <source>
        <dbReference type="ARBA" id="ARBA00022833"/>
    </source>
</evidence>
<dbReference type="PROSITE" id="PS00028">
    <property type="entry name" value="ZINC_FINGER_C2H2_1"/>
    <property type="match status" value="4"/>
</dbReference>
<accession>A0A9P0KN33</accession>
<keyword evidence="2" id="KW-0677">Repeat</keyword>
<name>A0A9P0KN33_ACAOB</name>
<evidence type="ECO:0000313" key="8">
    <source>
        <dbReference type="Proteomes" id="UP001152888"/>
    </source>
</evidence>
<evidence type="ECO:0000313" key="7">
    <source>
        <dbReference type="EMBL" id="CAH1974861.1"/>
    </source>
</evidence>
<evidence type="ECO:0000256" key="2">
    <source>
        <dbReference type="ARBA" id="ARBA00022737"/>
    </source>
</evidence>
<dbReference type="AlphaFoldDB" id="A0A9P0KN33"/>